<gene>
    <name evidence="9" type="ORF">HS088_TW02G01092</name>
</gene>
<evidence type="ECO:0000256" key="5">
    <source>
        <dbReference type="ARBA" id="ARBA00023163"/>
    </source>
</evidence>
<evidence type="ECO:0000256" key="3">
    <source>
        <dbReference type="ARBA" id="ARBA00023015"/>
    </source>
</evidence>
<feature type="compositionally biased region" description="Low complexity" evidence="7">
    <location>
        <begin position="208"/>
        <end position="220"/>
    </location>
</feature>
<dbReference type="PANTHER" id="PTHR31221:SF360">
    <property type="entry name" value="WRKY DOMAIN-CONTAINING PROTEIN"/>
    <property type="match status" value="1"/>
</dbReference>
<dbReference type="PANTHER" id="PTHR31221">
    <property type="entry name" value="WRKY TRANSCRIPTION FACTOR PROTEIN 1-RELATED"/>
    <property type="match status" value="1"/>
</dbReference>
<dbReference type="InterPro" id="IPR036576">
    <property type="entry name" value="WRKY_dom_sf"/>
</dbReference>
<dbReference type="InParanoid" id="A0A7J7E090"/>
<dbReference type="InterPro" id="IPR044810">
    <property type="entry name" value="WRKY_plant"/>
</dbReference>
<reference evidence="9 10" key="1">
    <citation type="journal article" date="2020" name="Nat. Commun.">
        <title>Genome of Tripterygium wilfordii and identification of cytochrome P450 involved in triptolide biosynthesis.</title>
        <authorList>
            <person name="Tu L."/>
            <person name="Su P."/>
            <person name="Zhang Z."/>
            <person name="Gao L."/>
            <person name="Wang J."/>
            <person name="Hu T."/>
            <person name="Zhou J."/>
            <person name="Zhang Y."/>
            <person name="Zhao Y."/>
            <person name="Liu Y."/>
            <person name="Song Y."/>
            <person name="Tong Y."/>
            <person name="Lu Y."/>
            <person name="Yang J."/>
            <person name="Xu C."/>
            <person name="Jia M."/>
            <person name="Peters R.J."/>
            <person name="Huang L."/>
            <person name="Gao W."/>
        </authorList>
    </citation>
    <scope>NUCLEOTIDE SEQUENCE [LARGE SCALE GENOMIC DNA]</scope>
    <source>
        <strain evidence="10">cv. XIE 37</strain>
        <tissue evidence="9">Leaf</tissue>
    </source>
</reference>
<dbReference type="GO" id="GO:0003700">
    <property type="term" value="F:DNA-binding transcription factor activity"/>
    <property type="evidence" value="ECO:0007669"/>
    <property type="project" value="InterPro"/>
</dbReference>
<evidence type="ECO:0000256" key="6">
    <source>
        <dbReference type="ARBA" id="ARBA00023242"/>
    </source>
</evidence>
<feature type="region of interest" description="Disordered" evidence="7">
    <location>
        <begin position="202"/>
        <end position="229"/>
    </location>
</feature>
<dbReference type="InterPro" id="IPR003657">
    <property type="entry name" value="WRKY_dom"/>
</dbReference>
<dbReference type="EMBL" id="JAAARO010000002">
    <property type="protein sequence ID" value="KAF5752072.1"/>
    <property type="molecule type" value="Genomic_DNA"/>
</dbReference>
<dbReference type="SMART" id="SM00774">
    <property type="entry name" value="WRKY"/>
    <property type="match status" value="1"/>
</dbReference>
<evidence type="ECO:0000256" key="1">
    <source>
        <dbReference type="ARBA" id="ARBA00004123"/>
    </source>
</evidence>
<evidence type="ECO:0000256" key="2">
    <source>
        <dbReference type="ARBA" id="ARBA00022737"/>
    </source>
</evidence>
<dbReference type="PROSITE" id="PS50811">
    <property type="entry name" value="WRKY"/>
    <property type="match status" value="1"/>
</dbReference>
<organism evidence="9 10">
    <name type="scientific">Tripterygium wilfordii</name>
    <name type="common">Thunder God vine</name>
    <dbReference type="NCBI Taxonomy" id="458696"/>
    <lineage>
        <taxon>Eukaryota</taxon>
        <taxon>Viridiplantae</taxon>
        <taxon>Streptophyta</taxon>
        <taxon>Embryophyta</taxon>
        <taxon>Tracheophyta</taxon>
        <taxon>Spermatophyta</taxon>
        <taxon>Magnoliopsida</taxon>
        <taxon>eudicotyledons</taxon>
        <taxon>Gunneridae</taxon>
        <taxon>Pentapetalae</taxon>
        <taxon>rosids</taxon>
        <taxon>fabids</taxon>
        <taxon>Celastrales</taxon>
        <taxon>Celastraceae</taxon>
        <taxon>Tripterygium</taxon>
    </lineage>
</organism>
<keyword evidence="6" id="KW-0539">Nucleus</keyword>
<sequence>MAPPPSRPTITLPPRPFPQAFFNGWLGSEAIGVGFSPGPITLVSNFFSDSDDFKSFSQFLAGAMASPTAIPPPRPTFHSPELTTAGDGDFQFKQNRGKGLTITPPPAMFAVPTGLSPATFFDSPGLGLFSPGQGPFGMTHQQALAQVTAQAAQSQSHMHAQPEYTSSLSSAAATSSTQFLSFYANPPNHHQTAPMVLDSRVTAKESSDLSQSDQRSQTSSIAVDKPADDGFNWRKYGQKQVKGSEFPRSYYKCTYPNCPVKRKVERSLEGQVTEIIYKGQHNHEPPQHIK</sequence>
<comment type="caution">
    <text evidence="9">The sequence shown here is derived from an EMBL/GenBank/DDBJ whole genome shotgun (WGS) entry which is preliminary data.</text>
</comment>
<keyword evidence="5" id="KW-0804">Transcription</keyword>
<dbReference type="FunFam" id="2.20.25.80:FF:000006">
    <property type="entry name" value="WRKY transcription factor"/>
    <property type="match status" value="1"/>
</dbReference>
<dbReference type="GO" id="GO:0005634">
    <property type="term" value="C:nucleus"/>
    <property type="evidence" value="ECO:0007669"/>
    <property type="project" value="UniProtKB-SubCell"/>
</dbReference>
<keyword evidence="2" id="KW-0677">Repeat</keyword>
<keyword evidence="3" id="KW-0805">Transcription regulation</keyword>
<proteinExistence type="predicted"/>
<dbReference type="Pfam" id="PF03106">
    <property type="entry name" value="WRKY"/>
    <property type="match status" value="1"/>
</dbReference>
<dbReference type="SUPFAM" id="SSF118290">
    <property type="entry name" value="WRKY DNA-binding domain"/>
    <property type="match status" value="1"/>
</dbReference>
<evidence type="ECO:0000313" key="10">
    <source>
        <dbReference type="Proteomes" id="UP000593562"/>
    </source>
</evidence>
<keyword evidence="10" id="KW-1185">Reference proteome</keyword>
<comment type="subcellular location">
    <subcellularLocation>
        <location evidence="1">Nucleus</location>
    </subcellularLocation>
</comment>
<feature type="domain" description="WRKY" evidence="8">
    <location>
        <begin position="222"/>
        <end position="286"/>
    </location>
</feature>
<evidence type="ECO:0000256" key="7">
    <source>
        <dbReference type="SAM" id="MobiDB-lite"/>
    </source>
</evidence>
<dbReference type="GO" id="GO:0043565">
    <property type="term" value="F:sequence-specific DNA binding"/>
    <property type="evidence" value="ECO:0007669"/>
    <property type="project" value="InterPro"/>
</dbReference>
<evidence type="ECO:0000259" key="8">
    <source>
        <dbReference type="PROSITE" id="PS50811"/>
    </source>
</evidence>
<keyword evidence="4" id="KW-0238">DNA-binding</keyword>
<protein>
    <submittedName>
        <fullName evidence="9">WRKY transcription factor 4</fullName>
    </submittedName>
</protein>
<dbReference type="Gene3D" id="2.20.25.80">
    <property type="entry name" value="WRKY domain"/>
    <property type="match status" value="1"/>
</dbReference>
<evidence type="ECO:0000256" key="4">
    <source>
        <dbReference type="ARBA" id="ARBA00023125"/>
    </source>
</evidence>
<dbReference type="Proteomes" id="UP000593562">
    <property type="component" value="Unassembled WGS sequence"/>
</dbReference>
<name>A0A7J7E090_TRIWF</name>
<evidence type="ECO:0000313" key="9">
    <source>
        <dbReference type="EMBL" id="KAF5752072.1"/>
    </source>
</evidence>
<accession>A0A7J7E090</accession>
<dbReference type="AlphaFoldDB" id="A0A7J7E090"/>